<dbReference type="HOGENOM" id="CLU_141073_0_0_3"/>
<name>Q7U4N0_PARMW</name>
<dbReference type="Proteomes" id="UP000001422">
    <property type="component" value="Chromosome"/>
</dbReference>
<keyword evidence="2" id="KW-1185">Reference proteome</keyword>
<dbReference type="EMBL" id="BX569694">
    <property type="protein sequence ID" value="CAE08552.1"/>
    <property type="molecule type" value="Genomic_DNA"/>
</dbReference>
<reference evidence="1 2" key="1">
    <citation type="journal article" date="2003" name="Nature">
        <title>The genome of a motile marine Synechococcus.</title>
        <authorList>
            <person name="Palenik B."/>
            <person name="Brahamsha B."/>
            <person name="Larimer F."/>
            <person name="Land M."/>
            <person name="Hauser L."/>
            <person name="Chain P."/>
            <person name="Lamerdin J."/>
            <person name="Regala W."/>
            <person name="Allen E.A."/>
            <person name="McCarren J."/>
            <person name="Paulsen I."/>
            <person name="Dufresne A."/>
            <person name="Partensky F."/>
            <person name="Webb E."/>
            <person name="Waterbury J."/>
        </authorList>
    </citation>
    <scope>NUCLEOTIDE SEQUENCE [LARGE SCALE GENOMIC DNA]</scope>
    <source>
        <strain evidence="1 2">WH8102</strain>
    </source>
</reference>
<protein>
    <submittedName>
        <fullName evidence="1">Possible Pex protein</fullName>
    </submittedName>
</protein>
<dbReference type="KEGG" id="syw:SYNW2037"/>
<organism evidence="1 2">
    <name type="scientific">Parasynechococcus marenigrum (strain WH8102)</name>
    <dbReference type="NCBI Taxonomy" id="84588"/>
    <lineage>
        <taxon>Bacteria</taxon>
        <taxon>Bacillati</taxon>
        <taxon>Cyanobacteriota</taxon>
        <taxon>Cyanophyceae</taxon>
        <taxon>Synechococcales</taxon>
        <taxon>Prochlorococcaceae</taxon>
        <taxon>Parasynechococcus</taxon>
        <taxon>Parasynechococcus marenigrum</taxon>
    </lineage>
</organism>
<dbReference type="AlphaFoldDB" id="Q7U4N0"/>
<sequence>MASDRAVGTPLKFPLESQNEIDFDGTSASVAVFSRRKPSRTCLADIEQYFRQPPPQFLDLELAVCWVLECLLKDDNYPSGLLQKLMREEPQLRLSETVLQQALDFLEQQGSISTYTQRCPSRGRPRRMLHLMPDARGQAEQLMSPWHSWLESHRLVLN</sequence>
<proteinExistence type="predicted"/>
<gene>
    <name evidence="1" type="primary">pex</name>
    <name evidence="1" type="ordered locus">SYNW2037</name>
</gene>
<dbReference type="InterPro" id="IPR036388">
    <property type="entry name" value="WH-like_DNA-bd_sf"/>
</dbReference>
<dbReference type="SUPFAM" id="SSF46785">
    <property type="entry name" value="Winged helix' DNA-binding domain"/>
    <property type="match status" value="1"/>
</dbReference>
<dbReference type="eggNOG" id="COG1695">
    <property type="taxonomic scope" value="Bacteria"/>
</dbReference>
<accession>Q7U4N0</accession>
<dbReference type="STRING" id="84588.SYNW2037"/>
<dbReference type="Gene3D" id="1.10.10.10">
    <property type="entry name" value="Winged helix-like DNA-binding domain superfamily/Winged helix DNA-binding domain"/>
    <property type="match status" value="1"/>
</dbReference>
<dbReference type="InterPro" id="IPR036390">
    <property type="entry name" value="WH_DNA-bd_sf"/>
</dbReference>
<evidence type="ECO:0000313" key="1">
    <source>
        <dbReference type="EMBL" id="CAE08552.1"/>
    </source>
</evidence>
<evidence type="ECO:0000313" key="2">
    <source>
        <dbReference type="Proteomes" id="UP000001422"/>
    </source>
</evidence>